<dbReference type="AlphaFoldDB" id="A0A0N5D1H7"/>
<dbReference type="Proteomes" id="UP000276776">
    <property type="component" value="Unassembled WGS sequence"/>
</dbReference>
<proteinExistence type="predicted"/>
<dbReference type="EMBL" id="UYYF01004436">
    <property type="protein sequence ID" value="VDN04067.1"/>
    <property type="molecule type" value="Genomic_DNA"/>
</dbReference>
<protein>
    <submittedName>
        <fullName evidence="3">Transposase</fullName>
    </submittedName>
</protein>
<accession>A0A0N5D1H7</accession>
<name>A0A0N5D1H7_THECL</name>
<gene>
    <name evidence="1" type="ORF">TCLT_LOCUS6692</name>
</gene>
<sequence>MVLLLFSVSREVRVRDSRTEGTNECCNRQYCRTSVFAETVGEYLVPSFFKSITEVVQQFYKDKTSGKRSHRGVSQALKRSVKTFHKTLIERWRFYRKLTEEQPISHSLRTEEITDFFATMWNLKIGDNDNRYDEYLEEFVPDYTFAYEAEFYCRKRISCAEGAVV</sequence>
<organism evidence="3">
    <name type="scientific">Thelazia callipaeda</name>
    <name type="common">Oriental eyeworm</name>
    <name type="synonym">Parasitic nematode</name>
    <dbReference type="NCBI Taxonomy" id="103827"/>
    <lineage>
        <taxon>Eukaryota</taxon>
        <taxon>Metazoa</taxon>
        <taxon>Ecdysozoa</taxon>
        <taxon>Nematoda</taxon>
        <taxon>Chromadorea</taxon>
        <taxon>Rhabditida</taxon>
        <taxon>Spirurina</taxon>
        <taxon>Spiruromorpha</taxon>
        <taxon>Thelazioidea</taxon>
        <taxon>Thelaziidae</taxon>
        <taxon>Thelazia</taxon>
    </lineage>
</organism>
<evidence type="ECO:0000313" key="3">
    <source>
        <dbReference type="WBParaSite" id="TCLT_0000670301-mRNA-1"/>
    </source>
</evidence>
<keyword evidence="2" id="KW-1185">Reference proteome</keyword>
<dbReference type="WBParaSite" id="TCLT_0000670301-mRNA-1">
    <property type="protein sequence ID" value="TCLT_0000670301-mRNA-1"/>
    <property type="gene ID" value="TCLT_0000670301"/>
</dbReference>
<evidence type="ECO:0000313" key="2">
    <source>
        <dbReference type="Proteomes" id="UP000276776"/>
    </source>
</evidence>
<evidence type="ECO:0000313" key="1">
    <source>
        <dbReference type="EMBL" id="VDN04067.1"/>
    </source>
</evidence>
<reference evidence="1 2" key="2">
    <citation type="submission" date="2018-11" db="EMBL/GenBank/DDBJ databases">
        <authorList>
            <consortium name="Pathogen Informatics"/>
        </authorList>
    </citation>
    <scope>NUCLEOTIDE SEQUENCE [LARGE SCALE GENOMIC DNA]</scope>
</reference>
<dbReference type="OrthoDB" id="2194416at2759"/>
<reference evidence="3" key="1">
    <citation type="submission" date="2017-02" db="UniProtKB">
        <authorList>
            <consortium name="WormBaseParasite"/>
        </authorList>
    </citation>
    <scope>IDENTIFICATION</scope>
</reference>